<feature type="domain" description="MotA/TolQ/ExbB proton channel" evidence="8">
    <location>
        <begin position="74"/>
        <end position="196"/>
    </location>
</feature>
<evidence type="ECO:0000313" key="10">
    <source>
        <dbReference type="Proteomes" id="UP000199630"/>
    </source>
</evidence>
<name>A0A1I3ILZ8_9RHOB</name>
<evidence type="ECO:0000259" key="8">
    <source>
        <dbReference type="Pfam" id="PF01618"/>
    </source>
</evidence>
<evidence type="ECO:0000256" key="7">
    <source>
        <dbReference type="SAM" id="Phobius"/>
    </source>
</evidence>
<dbReference type="STRING" id="588602.SAMN04487991_0066"/>
<dbReference type="Pfam" id="PF01618">
    <property type="entry name" value="MotA_ExbB"/>
    <property type="match status" value="1"/>
</dbReference>
<protein>
    <submittedName>
        <fullName evidence="9">Biopolymer transport protein ExbB</fullName>
    </submittedName>
</protein>
<comment type="subcellular location">
    <subcellularLocation>
        <location evidence="1">Cell membrane</location>
        <topology evidence="1">Multi-pass membrane protein</topology>
    </subcellularLocation>
    <subcellularLocation>
        <location evidence="6">Membrane</location>
        <topology evidence="6">Multi-pass membrane protein</topology>
    </subcellularLocation>
</comment>
<keyword evidence="6" id="KW-0653">Protein transport</keyword>
<evidence type="ECO:0000256" key="4">
    <source>
        <dbReference type="ARBA" id="ARBA00022989"/>
    </source>
</evidence>
<comment type="similarity">
    <text evidence="6">Belongs to the exbB/tolQ family.</text>
</comment>
<feature type="transmembrane region" description="Helical" evidence="7">
    <location>
        <begin position="15"/>
        <end position="35"/>
    </location>
</feature>
<dbReference type="GO" id="GO:0005886">
    <property type="term" value="C:plasma membrane"/>
    <property type="evidence" value="ECO:0007669"/>
    <property type="project" value="UniProtKB-SubCell"/>
</dbReference>
<proteinExistence type="inferred from homology"/>
<evidence type="ECO:0000256" key="1">
    <source>
        <dbReference type="ARBA" id="ARBA00004651"/>
    </source>
</evidence>
<keyword evidence="6" id="KW-0813">Transport</keyword>
<evidence type="ECO:0000256" key="2">
    <source>
        <dbReference type="ARBA" id="ARBA00022475"/>
    </source>
</evidence>
<dbReference type="RefSeq" id="WP_090059013.1">
    <property type="nucleotide sequence ID" value="NZ_FORH01000001.1"/>
</dbReference>
<organism evidence="9 10">
    <name type="scientific">Celeribacter neptunius</name>
    <dbReference type="NCBI Taxonomy" id="588602"/>
    <lineage>
        <taxon>Bacteria</taxon>
        <taxon>Pseudomonadati</taxon>
        <taxon>Pseudomonadota</taxon>
        <taxon>Alphaproteobacteria</taxon>
        <taxon>Rhodobacterales</taxon>
        <taxon>Roseobacteraceae</taxon>
        <taxon>Celeribacter</taxon>
    </lineage>
</organism>
<feature type="transmembrane region" description="Helical" evidence="7">
    <location>
        <begin position="163"/>
        <end position="184"/>
    </location>
</feature>
<dbReference type="OrthoDB" id="4045at2"/>
<feature type="transmembrane region" description="Helical" evidence="7">
    <location>
        <begin position="120"/>
        <end position="143"/>
    </location>
</feature>
<dbReference type="EMBL" id="FORH01000001">
    <property type="protein sequence ID" value="SFI48998.1"/>
    <property type="molecule type" value="Genomic_DNA"/>
</dbReference>
<evidence type="ECO:0000256" key="5">
    <source>
        <dbReference type="ARBA" id="ARBA00023136"/>
    </source>
</evidence>
<dbReference type="InterPro" id="IPR002898">
    <property type="entry name" value="MotA_ExbB_proton_chnl"/>
</dbReference>
<keyword evidence="4 7" id="KW-1133">Transmembrane helix</keyword>
<dbReference type="PANTHER" id="PTHR30625">
    <property type="entry name" value="PROTEIN TOLQ"/>
    <property type="match status" value="1"/>
</dbReference>
<dbReference type="Proteomes" id="UP000199630">
    <property type="component" value="Unassembled WGS sequence"/>
</dbReference>
<accession>A0A1I3ILZ8</accession>
<keyword evidence="3 7" id="KW-0812">Transmembrane</keyword>
<evidence type="ECO:0000256" key="3">
    <source>
        <dbReference type="ARBA" id="ARBA00022692"/>
    </source>
</evidence>
<gene>
    <name evidence="9" type="ORF">SAMN04487991_0066</name>
</gene>
<keyword evidence="10" id="KW-1185">Reference proteome</keyword>
<dbReference type="GO" id="GO:0017038">
    <property type="term" value="P:protein import"/>
    <property type="evidence" value="ECO:0007669"/>
    <property type="project" value="TreeGrafter"/>
</dbReference>
<sequence length="215" mass="22908">MSPEMLDFLIAGGPAIWAIAALSVATLALILWKVWDMLRAGLWSGGRGTEAAVRLWQQGQTRAAREGLSRRRSLRARLARRAMEVQAAQHLPDELAREEVDRTARALLKRASAGLRGLELAATIGPLLGLLGTVMGMIAAFQALQAAGARADPAQLAGGIWEALLTTAAGMAVAIPAQVALTWFETAIDGLRHDMEDIATRIFVPLPDTSPEAGE</sequence>
<evidence type="ECO:0000256" key="6">
    <source>
        <dbReference type="RuleBase" id="RU004057"/>
    </source>
</evidence>
<dbReference type="InterPro" id="IPR050790">
    <property type="entry name" value="ExbB/TolQ_transport"/>
</dbReference>
<dbReference type="AlphaFoldDB" id="A0A1I3ILZ8"/>
<evidence type="ECO:0000313" key="9">
    <source>
        <dbReference type="EMBL" id="SFI48998.1"/>
    </source>
</evidence>
<reference evidence="10" key="1">
    <citation type="submission" date="2016-10" db="EMBL/GenBank/DDBJ databases">
        <authorList>
            <person name="Varghese N."/>
            <person name="Submissions S."/>
        </authorList>
    </citation>
    <scope>NUCLEOTIDE SEQUENCE [LARGE SCALE GENOMIC DNA]</scope>
    <source>
        <strain evidence="10">DSM 26471</strain>
    </source>
</reference>
<keyword evidence="5 7" id="KW-0472">Membrane</keyword>
<keyword evidence="2" id="KW-1003">Cell membrane</keyword>
<dbReference type="PANTHER" id="PTHR30625:SF11">
    <property type="entry name" value="MOTA_TOLQ_EXBB PROTON CHANNEL DOMAIN-CONTAINING PROTEIN"/>
    <property type="match status" value="1"/>
</dbReference>